<gene>
    <name evidence="2" type="ORF">POBO1169_LOCUS10286</name>
</gene>
<protein>
    <recommendedName>
        <fullName evidence="3">Transmembrane protein</fullName>
    </recommendedName>
</protein>
<name>A0A7S0R8M0_9CHLO</name>
<reference evidence="2" key="1">
    <citation type="submission" date="2021-01" db="EMBL/GenBank/DDBJ databases">
        <authorList>
            <person name="Corre E."/>
            <person name="Pelletier E."/>
            <person name="Niang G."/>
            <person name="Scheremetjew M."/>
            <person name="Finn R."/>
            <person name="Kale V."/>
            <person name="Holt S."/>
            <person name="Cochrane G."/>
            <person name="Meng A."/>
            <person name="Brown T."/>
            <person name="Cohen L."/>
        </authorList>
    </citation>
    <scope>NUCLEOTIDE SEQUENCE</scope>
    <source>
        <strain evidence="2">CCMP722</strain>
    </source>
</reference>
<organism evidence="2">
    <name type="scientific">Pyramimonas obovata</name>
    <dbReference type="NCBI Taxonomy" id="1411642"/>
    <lineage>
        <taxon>Eukaryota</taxon>
        <taxon>Viridiplantae</taxon>
        <taxon>Chlorophyta</taxon>
        <taxon>Pyramimonadophyceae</taxon>
        <taxon>Pyramimonadales</taxon>
        <taxon>Pyramimonadaceae</taxon>
        <taxon>Pyramimonas</taxon>
        <taxon>Pyramimonas incertae sedis</taxon>
    </lineage>
</organism>
<proteinExistence type="predicted"/>
<dbReference type="EMBL" id="HBFA01020097">
    <property type="protein sequence ID" value="CAD8670077.1"/>
    <property type="molecule type" value="Transcribed_RNA"/>
</dbReference>
<accession>A0A7S0R8M0</accession>
<dbReference type="AlphaFoldDB" id="A0A7S0R8M0"/>
<evidence type="ECO:0000313" key="2">
    <source>
        <dbReference type="EMBL" id="CAD8670077.1"/>
    </source>
</evidence>
<keyword evidence="1" id="KW-0812">Transmembrane</keyword>
<evidence type="ECO:0000256" key="1">
    <source>
        <dbReference type="SAM" id="Phobius"/>
    </source>
</evidence>
<sequence>MSFVTTRRRNLSFAFCAKVLLSFYWGLLVVLVYIKQLFIRSIENILYPCCLWFFRFEFSQLMFFRRDDFGVWLTGSWGDHLFWGDHYLFRGNHLGCDRFRFLYVSFWLWLGLGYLFGNSRLMLLDTELRCVHGNDLRYSGRSDGWVILQGRL</sequence>
<keyword evidence="1" id="KW-0472">Membrane</keyword>
<keyword evidence="1" id="KW-1133">Transmembrane helix</keyword>
<feature type="transmembrane region" description="Helical" evidence="1">
    <location>
        <begin position="12"/>
        <end position="33"/>
    </location>
</feature>
<evidence type="ECO:0008006" key="3">
    <source>
        <dbReference type="Google" id="ProtNLM"/>
    </source>
</evidence>
<feature type="transmembrane region" description="Helical" evidence="1">
    <location>
        <begin position="101"/>
        <end position="117"/>
    </location>
</feature>